<proteinExistence type="predicted"/>
<evidence type="ECO:0000313" key="3">
    <source>
        <dbReference type="Proteomes" id="UP000464507"/>
    </source>
</evidence>
<protein>
    <recommendedName>
        <fullName evidence="4">4-hydroxybenzoate polyprenyltransferase</fullName>
    </recommendedName>
</protein>
<sequence length="64" mass="6723">MSVHELVLAVETAESSLPFPAIVFAGIAAVTFLALAVVVWSFRDVANRHSQKTGGQAGHGADHH</sequence>
<dbReference type="Proteomes" id="UP000464507">
    <property type="component" value="Chromosome"/>
</dbReference>
<keyword evidence="1" id="KW-0812">Transmembrane</keyword>
<gene>
    <name evidence="2" type="ORF">BHD05_09030</name>
</gene>
<dbReference type="EMBL" id="CP017146">
    <property type="protein sequence ID" value="QHO69764.1"/>
    <property type="molecule type" value="Genomic_DNA"/>
</dbReference>
<keyword evidence="3" id="KW-1185">Reference proteome</keyword>
<reference evidence="2 3" key="1">
    <citation type="submission" date="2016-09" db="EMBL/GenBank/DDBJ databases">
        <title>Complete genome sequence of microbes from the polar regions.</title>
        <authorList>
            <person name="Liao L."/>
            <person name="Chen B."/>
        </authorList>
    </citation>
    <scope>NUCLEOTIDE SEQUENCE [LARGE SCALE GENOMIC DNA]</scope>
    <source>
        <strain evidence="2 3">ZS314</strain>
    </source>
</reference>
<dbReference type="RefSeq" id="WP_161886143.1">
    <property type="nucleotide sequence ID" value="NZ_CP017146.1"/>
</dbReference>
<dbReference type="AlphaFoldDB" id="A0A7L5AK71"/>
<evidence type="ECO:0000313" key="2">
    <source>
        <dbReference type="EMBL" id="QHO69764.1"/>
    </source>
</evidence>
<evidence type="ECO:0000256" key="1">
    <source>
        <dbReference type="SAM" id="Phobius"/>
    </source>
</evidence>
<keyword evidence="1" id="KW-0472">Membrane</keyword>
<feature type="transmembrane region" description="Helical" evidence="1">
    <location>
        <begin position="20"/>
        <end position="42"/>
    </location>
</feature>
<accession>A0A7L5AK71</accession>
<name>A0A7L5AK71_9MICO</name>
<dbReference type="KEGG" id="mant:BHD05_09030"/>
<evidence type="ECO:0008006" key="4">
    <source>
        <dbReference type="Google" id="ProtNLM"/>
    </source>
</evidence>
<keyword evidence="1" id="KW-1133">Transmembrane helix</keyword>
<organism evidence="2 3">
    <name type="scientific">Marisediminicola antarctica</name>
    <dbReference type="NCBI Taxonomy" id="674079"/>
    <lineage>
        <taxon>Bacteria</taxon>
        <taxon>Bacillati</taxon>
        <taxon>Actinomycetota</taxon>
        <taxon>Actinomycetes</taxon>
        <taxon>Micrococcales</taxon>
        <taxon>Microbacteriaceae</taxon>
        <taxon>Marisediminicola</taxon>
    </lineage>
</organism>